<keyword evidence="4" id="KW-0406">Ion transport</keyword>
<dbReference type="PROSITE" id="PS50983">
    <property type="entry name" value="FE_B12_PBP"/>
    <property type="match status" value="1"/>
</dbReference>
<evidence type="ECO:0000313" key="8">
    <source>
        <dbReference type="Proteomes" id="UP001385499"/>
    </source>
</evidence>
<dbReference type="CDD" id="cd01146">
    <property type="entry name" value="FhuD"/>
    <property type="match status" value="1"/>
</dbReference>
<dbReference type="Gene3D" id="3.40.50.1980">
    <property type="entry name" value="Nitrogenase molybdenum iron protein domain"/>
    <property type="match status" value="2"/>
</dbReference>
<keyword evidence="4" id="KW-0408">Iron</keyword>
<evidence type="ECO:0000256" key="1">
    <source>
        <dbReference type="ARBA" id="ARBA00004196"/>
    </source>
</evidence>
<keyword evidence="8" id="KW-1185">Reference proteome</keyword>
<dbReference type="PANTHER" id="PTHR30532:SF25">
    <property type="entry name" value="IRON(III) DICITRATE-BINDING PERIPLASMIC PROTEIN"/>
    <property type="match status" value="1"/>
</dbReference>
<keyword evidence="4" id="KW-0410">Iron transport</keyword>
<reference evidence="7 8" key="1">
    <citation type="submission" date="2024-02" db="EMBL/GenBank/DDBJ databases">
        <title>Roseibium algae sp. nov., isolated from marine alga (Grateloupia sp.), showing potential in myo-inositol conversion.</title>
        <authorList>
            <person name="Wang Y."/>
        </authorList>
    </citation>
    <scope>NUCLEOTIDE SEQUENCE [LARGE SCALE GENOMIC DNA]</scope>
    <source>
        <strain evidence="7 8">H3510</strain>
    </source>
</reference>
<protein>
    <submittedName>
        <fullName evidence="7">Iron-siderophore ABC transporter substrate-binding protein</fullName>
    </submittedName>
</protein>
<feature type="domain" description="Fe/B12 periplasmic-binding" evidence="6">
    <location>
        <begin position="30"/>
        <end position="293"/>
    </location>
</feature>
<proteinExistence type="inferred from homology"/>
<dbReference type="Proteomes" id="UP001385499">
    <property type="component" value="Unassembled WGS sequence"/>
</dbReference>
<organism evidence="7 8">
    <name type="scientific">Roseibium algae</name>
    <dbReference type="NCBI Taxonomy" id="3123038"/>
    <lineage>
        <taxon>Bacteria</taxon>
        <taxon>Pseudomonadati</taxon>
        <taxon>Pseudomonadota</taxon>
        <taxon>Alphaproteobacteria</taxon>
        <taxon>Hyphomicrobiales</taxon>
        <taxon>Stappiaceae</taxon>
        <taxon>Roseibium</taxon>
    </lineage>
</organism>
<sequence length="293" mass="32227">MSSAFASCDGLTVSEHIYGDPVCVPASPQRVVTLDPWLSFGMLKELGAPIVGVPMIGIQDESQRQSAKDAAIADIGHPMQPSLERIIALQPDLIIGSTYLHEQIFDKLSAIAPTLLIDNMGWKEHYALMAKIIGHEDLQRDAMLAYERRVGDIQSRMPKDLTVSVVRVGPLGFQVYLDGPAAYAPYAVLSEVGIVRTDFEKTADDRILKRLDWEEISALTGDILLYVVVSGYDPEPDDDLAAVALANPLWQSLPAVQAGRAYRIDRAPWMGFDGTASAYRVLDDIERYILTDP</sequence>
<comment type="subcellular location">
    <subcellularLocation>
        <location evidence="1">Cell envelope</location>
    </subcellularLocation>
</comment>
<name>A0ABU8TQV7_9HYPH</name>
<dbReference type="InterPro" id="IPR051313">
    <property type="entry name" value="Bact_iron-sidero_bind"/>
</dbReference>
<keyword evidence="3" id="KW-0813">Transport</keyword>
<evidence type="ECO:0000259" key="6">
    <source>
        <dbReference type="PROSITE" id="PS50983"/>
    </source>
</evidence>
<evidence type="ECO:0000256" key="5">
    <source>
        <dbReference type="ARBA" id="ARBA00022729"/>
    </source>
</evidence>
<comment type="similarity">
    <text evidence="2">Belongs to the bacterial solute-binding protein 8 family.</text>
</comment>
<dbReference type="EMBL" id="JBAKIA010000021">
    <property type="protein sequence ID" value="MEJ8476554.1"/>
    <property type="molecule type" value="Genomic_DNA"/>
</dbReference>
<dbReference type="SUPFAM" id="SSF53807">
    <property type="entry name" value="Helical backbone' metal receptor"/>
    <property type="match status" value="1"/>
</dbReference>
<dbReference type="Pfam" id="PF01497">
    <property type="entry name" value="Peripla_BP_2"/>
    <property type="match status" value="1"/>
</dbReference>
<evidence type="ECO:0000256" key="2">
    <source>
        <dbReference type="ARBA" id="ARBA00008814"/>
    </source>
</evidence>
<accession>A0ABU8TQV7</accession>
<evidence type="ECO:0000256" key="4">
    <source>
        <dbReference type="ARBA" id="ARBA00022496"/>
    </source>
</evidence>
<evidence type="ECO:0000313" key="7">
    <source>
        <dbReference type="EMBL" id="MEJ8476554.1"/>
    </source>
</evidence>
<evidence type="ECO:0000256" key="3">
    <source>
        <dbReference type="ARBA" id="ARBA00022448"/>
    </source>
</evidence>
<dbReference type="InterPro" id="IPR002491">
    <property type="entry name" value="ABC_transptr_periplasmic_BD"/>
</dbReference>
<keyword evidence="5" id="KW-0732">Signal</keyword>
<gene>
    <name evidence="7" type="ORF">V6575_20895</name>
</gene>
<comment type="caution">
    <text evidence="7">The sequence shown here is derived from an EMBL/GenBank/DDBJ whole genome shotgun (WGS) entry which is preliminary data.</text>
</comment>
<dbReference type="PANTHER" id="PTHR30532">
    <property type="entry name" value="IRON III DICITRATE-BINDING PERIPLASMIC PROTEIN"/>
    <property type="match status" value="1"/>
</dbReference>